<dbReference type="Gene3D" id="3.10.20.310">
    <property type="entry name" value="membrane protein fhac"/>
    <property type="match status" value="1"/>
</dbReference>
<dbReference type="InterPro" id="IPR005548">
    <property type="entry name" value="Cell_div_FtsQ/DivIB_C"/>
</dbReference>
<evidence type="ECO:0000256" key="1">
    <source>
        <dbReference type="ARBA" id="ARBA00004370"/>
    </source>
</evidence>
<dbReference type="KEGG" id="cliz:G7Y31_08000"/>
<sequence>MSRGAIAATIACVLAVCAVAVGAVYAFPLLKVEEFTYEGLDHVTEEEAQQAAGIVVGDNLMRIDAQQAAAQVAQLPWVHSATVARVLPREVHIRVEERQAVAYVESAEGPRLVDDRGYEFIIDVPPAEAVELVGGDDFADAVEVLAALPEELRAQARSVDVADRFNLVFYLDDDRVVEWGANEDNADKARAFATVLKMEGQRWNISNPELVVSR</sequence>
<dbReference type="EMBL" id="CP064954">
    <property type="protein sequence ID" value="QPK78502.1"/>
    <property type="molecule type" value="Genomic_DNA"/>
</dbReference>
<keyword evidence="4" id="KW-0812">Transmembrane</keyword>
<dbReference type="GO" id="GO:0051301">
    <property type="term" value="P:cell division"/>
    <property type="evidence" value="ECO:0007669"/>
    <property type="project" value="UniProtKB-KW"/>
</dbReference>
<dbReference type="Proteomes" id="UP000594681">
    <property type="component" value="Chromosome"/>
</dbReference>
<evidence type="ECO:0000256" key="7">
    <source>
        <dbReference type="ARBA" id="ARBA00023306"/>
    </source>
</evidence>
<keyword evidence="10" id="KW-1185">Reference proteome</keyword>
<dbReference type="PANTHER" id="PTHR37820">
    <property type="entry name" value="CELL DIVISION PROTEIN DIVIB"/>
    <property type="match status" value="1"/>
</dbReference>
<keyword evidence="6" id="KW-0472">Membrane</keyword>
<gene>
    <name evidence="9" type="ORF">G7Y31_08000</name>
</gene>
<keyword evidence="2" id="KW-1003">Cell membrane</keyword>
<evidence type="ECO:0000256" key="6">
    <source>
        <dbReference type="ARBA" id="ARBA00023136"/>
    </source>
</evidence>
<dbReference type="Pfam" id="PF08478">
    <property type="entry name" value="POTRA_1"/>
    <property type="match status" value="1"/>
</dbReference>
<dbReference type="InterPro" id="IPR013685">
    <property type="entry name" value="POTRA_FtsQ_type"/>
</dbReference>
<evidence type="ECO:0000313" key="9">
    <source>
        <dbReference type="EMBL" id="QPK78502.1"/>
    </source>
</evidence>
<name>A0A7T0KDE3_9CORY</name>
<feature type="domain" description="POTRA" evidence="8">
    <location>
        <begin position="30"/>
        <end position="98"/>
    </location>
</feature>
<evidence type="ECO:0000256" key="4">
    <source>
        <dbReference type="ARBA" id="ARBA00022692"/>
    </source>
</evidence>
<dbReference type="PROSITE" id="PS51779">
    <property type="entry name" value="POTRA"/>
    <property type="match status" value="1"/>
</dbReference>
<keyword evidence="3" id="KW-0132">Cell division</keyword>
<reference evidence="9 10" key="1">
    <citation type="submission" date="2020-11" db="EMBL/GenBank/DDBJ databases">
        <title>Corynebacterium sp. ZJ-599.</title>
        <authorList>
            <person name="Zhou J."/>
        </authorList>
    </citation>
    <scope>NUCLEOTIDE SEQUENCE [LARGE SCALE GENOMIC DNA]</scope>
    <source>
        <strain evidence="9 10">ZJ-599</strain>
    </source>
</reference>
<keyword evidence="5" id="KW-1133">Transmembrane helix</keyword>
<evidence type="ECO:0000256" key="3">
    <source>
        <dbReference type="ARBA" id="ARBA00022618"/>
    </source>
</evidence>
<dbReference type="InterPro" id="IPR050487">
    <property type="entry name" value="FtsQ_DivIB"/>
</dbReference>
<dbReference type="AlphaFoldDB" id="A0A7T0KDE3"/>
<protein>
    <submittedName>
        <fullName evidence="9">FtsQ-type POTRA domain-containing protein</fullName>
    </submittedName>
</protein>
<organism evidence="9 10">
    <name type="scientific">Corynebacterium lizhenjunii</name>
    <dbReference type="NCBI Taxonomy" id="2709394"/>
    <lineage>
        <taxon>Bacteria</taxon>
        <taxon>Bacillati</taxon>
        <taxon>Actinomycetota</taxon>
        <taxon>Actinomycetes</taxon>
        <taxon>Mycobacteriales</taxon>
        <taxon>Corynebacteriaceae</taxon>
        <taxon>Corynebacterium</taxon>
    </lineage>
</organism>
<dbReference type="RefSeq" id="WP_165010197.1">
    <property type="nucleotide sequence ID" value="NZ_CP064954.1"/>
</dbReference>
<dbReference type="PANTHER" id="PTHR37820:SF1">
    <property type="entry name" value="CELL DIVISION PROTEIN FTSQ"/>
    <property type="match status" value="1"/>
</dbReference>
<comment type="subcellular location">
    <subcellularLocation>
        <location evidence="1">Membrane</location>
    </subcellularLocation>
</comment>
<proteinExistence type="predicted"/>
<evidence type="ECO:0000256" key="5">
    <source>
        <dbReference type="ARBA" id="ARBA00022989"/>
    </source>
</evidence>
<dbReference type="GO" id="GO:0005886">
    <property type="term" value="C:plasma membrane"/>
    <property type="evidence" value="ECO:0007669"/>
    <property type="project" value="TreeGrafter"/>
</dbReference>
<keyword evidence="7" id="KW-0131">Cell cycle</keyword>
<dbReference type="InterPro" id="IPR034746">
    <property type="entry name" value="POTRA"/>
</dbReference>
<evidence type="ECO:0000256" key="2">
    <source>
        <dbReference type="ARBA" id="ARBA00022475"/>
    </source>
</evidence>
<evidence type="ECO:0000259" key="8">
    <source>
        <dbReference type="PROSITE" id="PS51779"/>
    </source>
</evidence>
<accession>A0A7T0KDE3</accession>
<dbReference type="Pfam" id="PF03799">
    <property type="entry name" value="FtsQ_DivIB_C"/>
    <property type="match status" value="1"/>
</dbReference>
<evidence type="ECO:0000313" key="10">
    <source>
        <dbReference type="Proteomes" id="UP000594681"/>
    </source>
</evidence>